<dbReference type="AlphaFoldDB" id="A0AAE3U313"/>
<reference evidence="1" key="1">
    <citation type="submission" date="2022-03" db="EMBL/GenBank/DDBJ databases">
        <title>Fererhizobium litorale gen. nov., sp. nov., isolated from sandy sediments of the Sea of Japan seashore.</title>
        <authorList>
            <person name="Romanenko L."/>
            <person name="Kurilenko V."/>
            <person name="Otstavnykh N."/>
            <person name="Svetashev V."/>
            <person name="Tekutyeva L."/>
            <person name="Isaeva M."/>
            <person name="Mikhailov V."/>
        </authorList>
    </citation>
    <scope>NUCLEOTIDE SEQUENCE</scope>
    <source>
        <strain evidence="1">KMM 9576</strain>
    </source>
</reference>
<dbReference type="PANTHER" id="PTHR33986:SF15">
    <property type="entry name" value="MITOCHONDRIAL FISSION PROTEIN ELM1"/>
    <property type="match status" value="1"/>
</dbReference>
<name>A0AAE3U313_9HYPH</name>
<dbReference type="Proteomes" id="UP001161580">
    <property type="component" value="Unassembled WGS sequence"/>
</dbReference>
<dbReference type="SUPFAM" id="SSF53756">
    <property type="entry name" value="UDP-Glycosyltransferase/glycogen phosphorylase"/>
    <property type="match status" value="1"/>
</dbReference>
<dbReference type="InterPro" id="IPR009367">
    <property type="entry name" value="Elm1-like"/>
</dbReference>
<accession>A0AAE3U313</accession>
<sequence length="312" mass="35471">MKRRVWVVSEQKAGTLTQCLGVGQYFDPEPQQKIARRVPPLKRIFTPPLFRPDEKRPDIIVSCGFRSEEPVMRMKKAYGGHPFTVHLQRPKLNGFDLVFVSRHDWEPELDRRANYHSMVGVPHRVTMDRLAPLREAARRRYAPNGEQVAAIFVGGDNGAYAYDDAALRRITATVRTLAEEGWRVVLSISRRSSQRTLETLLALRGPAIEVWDREGENPYLDYLAAADAFLIAKDSITMPCEALTTGKPVYALDLTPIPGERLEKFEWFHRDLQQVLKLTRPFEGQLAAYSYTPLNETRRIAGIVAAAVAERD</sequence>
<dbReference type="RefSeq" id="WP_311788733.1">
    <property type="nucleotide sequence ID" value="NZ_JALDYY010000018.1"/>
</dbReference>
<protein>
    <submittedName>
        <fullName evidence="1">Mitochondrial fission ELM1 family protein</fullName>
    </submittedName>
</protein>
<proteinExistence type="predicted"/>
<evidence type="ECO:0000313" key="1">
    <source>
        <dbReference type="EMBL" id="MDI7924684.1"/>
    </source>
</evidence>
<dbReference type="PANTHER" id="PTHR33986">
    <property type="entry name" value="OS02G0535700 PROTEIN"/>
    <property type="match status" value="1"/>
</dbReference>
<keyword evidence="2" id="KW-1185">Reference proteome</keyword>
<evidence type="ECO:0000313" key="2">
    <source>
        <dbReference type="Proteomes" id="UP001161580"/>
    </source>
</evidence>
<dbReference type="Pfam" id="PF06258">
    <property type="entry name" value="Mito_fiss_Elm1"/>
    <property type="match status" value="1"/>
</dbReference>
<comment type="caution">
    <text evidence="1">The sequence shown here is derived from an EMBL/GenBank/DDBJ whole genome shotgun (WGS) entry which is preliminary data.</text>
</comment>
<organism evidence="1 2">
    <name type="scientific">Ferirhizobium litorale</name>
    <dbReference type="NCBI Taxonomy" id="2927786"/>
    <lineage>
        <taxon>Bacteria</taxon>
        <taxon>Pseudomonadati</taxon>
        <taxon>Pseudomonadota</taxon>
        <taxon>Alphaproteobacteria</taxon>
        <taxon>Hyphomicrobiales</taxon>
        <taxon>Rhizobiaceae</taxon>
        <taxon>Ferirhizobium</taxon>
    </lineage>
</organism>
<dbReference type="EMBL" id="JALDYZ010000017">
    <property type="protein sequence ID" value="MDI7924684.1"/>
    <property type="molecule type" value="Genomic_DNA"/>
</dbReference>
<gene>
    <name evidence="1" type="ORF">MRS75_21715</name>
</gene>